<sequence>MARPRPDLTYETALCGRVCGVDEAGRGPLAGPVSAAAVVLDPSNIPEGLNDSKVLSAARREALFDQIHARAKVSLAWASVEEIDRLNIRAASLLAMRRAVEGLGFVPDAALIDGNACPEGLPCRGVTLVKGDAKSLSVAAASIIAKVARDKVMTALAVEFPGYGWEVNAGYPTAAHRAALLDLGVTPHHRRSFRPVHNILLSMPIQRIDSNK</sequence>
<comment type="similarity">
    <text evidence="5 14 16">Belongs to the RNase HII family.</text>
</comment>
<feature type="binding site" evidence="14 15">
    <location>
        <position position="23"/>
    </location>
    <ligand>
        <name>a divalent metal cation</name>
        <dbReference type="ChEBI" id="CHEBI:60240"/>
    </ligand>
</feature>
<keyword evidence="10 14" id="KW-0479">Metal-binding</keyword>
<keyword evidence="12 14" id="KW-0378">Hydrolase</keyword>
<evidence type="ECO:0000256" key="9">
    <source>
        <dbReference type="ARBA" id="ARBA00022722"/>
    </source>
</evidence>
<dbReference type="InterPro" id="IPR022898">
    <property type="entry name" value="RNase_HII"/>
</dbReference>
<dbReference type="GO" id="GO:0003723">
    <property type="term" value="F:RNA binding"/>
    <property type="evidence" value="ECO:0007669"/>
    <property type="project" value="UniProtKB-UniRule"/>
</dbReference>
<evidence type="ECO:0000256" key="2">
    <source>
        <dbReference type="ARBA" id="ARBA00001946"/>
    </source>
</evidence>
<dbReference type="EC" id="3.1.26.4" evidence="6 14"/>
<evidence type="ECO:0000256" key="12">
    <source>
        <dbReference type="ARBA" id="ARBA00022801"/>
    </source>
</evidence>
<comment type="function">
    <text evidence="3 14 16">Endonuclease that specifically degrades the RNA of RNA-DNA hybrids.</text>
</comment>
<evidence type="ECO:0000256" key="15">
    <source>
        <dbReference type="PROSITE-ProRule" id="PRU01319"/>
    </source>
</evidence>
<comment type="caution">
    <text evidence="18">The sequence shown here is derived from an EMBL/GenBank/DDBJ whole genome shotgun (WGS) entry which is preliminary data.</text>
</comment>
<dbReference type="GO" id="GO:0043137">
    <property type="term" value="P:DNA replication, removal of RNA primer"/>
    <property type="evidence" value="ECO:0007669"/>
    <property type="project" value="TreeGrafter"/>
</dbReference>
<dbReference type="NCBIfam" id="NF000595">
    <property type="entry name" value="PRK00015.1-3"/>
    <property type="match status" value="1"/>
</dbReference>
<comment type="cofactor">
    <cofactor evidence="2">
        <name>Mg(2+)</name>
        <dbReference type="ChEBI" id="CHEBI:18420"/>
    </cofactor>
</comment>
<evidence type="ECO:0000256" key="13">
    <source>
        <dbReference type="ARBA" id="ARBA00023211"/>
    </source>
</evidence>
<organism evidence="18 19">
    <name type="scientific">Roseicyclus mahoneyensis</name>
    <dbReference type="NCBI Taxonomy" id="164332"/>
    <lineage>
        <taxon>Bacteria</taxon>
        <taxon>Pseudomonadati</taxon>
        <taxon>Pseudomonadota</taxon>
        <taxon>Alphaproteobacteria</taxon>
        <taxon>Rhodobacterales</taxon>
        <taxon>Roseobacteraceae</taxon>
        <taxon>Roseicyclus</taxon>
    </lineage>
</organism>
<gene>
    <name evidence="14" type="primary">rnhB</name>
    <name evidence="18" type="ORF">C7455_105242</name>
</gene>
<evidence type="ECO:0000256" key="11">
    <source>
        <dbReference type="ARBA" id="ARBA00022759"/>
    </source>
</evidence>
<proteinExistence type="inferred from homology"/>
<evidence type="ECO:0000256" key="6">
    <source>
        <dbReference type="ARBA" id="ARBA00012180"/>
    </source>
</evidence>
<comment type="cofactor">
    <cofactor evidence="14 15">
        <name>Mn(2+)</name>
        <dbReference type="ChEBI" id="CHEBI:29035"/>
    </cofactor>
    <cofactor evidence="14 15">
        <name>Mg(2+)</name>
        <dbReference type="ChEBI" id="CHEBI:18420"/>
    </cofactor>
    <text evidence="14 15">Manganese or magnesium. Binds 1 divalent metal ion per monomer in the absence of substrate. May bind a second metal ion after substrate binding.</text>
</comment>
<evidence type="ECO:0000256" key="3">
    <source>
        <dbReference type="ARBA" id="ARBA00004065"/>
    </source>
</evidence>
<keyword evidence="9 14" id="KW-0540">Nuclease</keyword>
<dbReference type="Pfam" id="PF01351">
    <property type="entry name" value="RNase_HII"/>
    <property type="match status" value="1"/>
</dbReference>
<dbReference type="Proteomes" id="UP000245708">
    <property type="component" value="Unassembled WGS sequence"/>
</dbReference>
<dbReference type="OrthoDB" id="9803420at2"/>
<dbReference type="InterPro" id="IPR012337">
    <property type="entry name" value="RNaseH-like_sf"/>
</dbReference>
<dbReference type="GO" id="GO:0032299">
    <property type="term" value="C:ribonuclease H2 complex"/>
    <property type="evidence" value="ECO:0007669"/>
    <property type="project" value="TreeGrafter"/>
</dbReference>
<evidence type="ECO:0000259" key="17">
    <source>
        <dbReference type="PROSITE" id="PS51975"/>
    </source>
</evidence>
<accession>A0A316GGZ3</accession>
<evidence type="ECO:0000313" key="19">
    <source>
        <dbReference type="Proteomes" id="UP000245708"/>
    </source>
</evidence>
<dbReference type="RefSeq" id="WP_109668592.1">
    <property type="nucleotide sequence ID" value="NZ_QGGW01000005.1"/>
</dbReference>
<dbReference type="PANTHER" id="PTHR10954">
    <property type="entry name" value="RIBONUCLEASE H2 SUBUNIT A"/>
    <property type="match status" value="1"/>
</dbReference>
<evidence type="ECO:0000256" key="16">
    <source>
        <dbReference type="RuleBase" id="RU003515"/>
    </source>
</evidence>
<evidence type="ECO:0000313" key="18">
    <source>
        <dbReference type="EMBL" id="PWK60257.1"/>
    </source>
</evidence>
<dbReference type="AlphaFoldDB" id="A0A316GGZ3"/>
<evidence type="ECO:0000256" key="14">
    <source>
        <dbReference type="HAMAP-Rule" id="MF_00052"/>
    </source>
</evidence>
<keyword evidence="11 14" id="KW-0255">Endonuclease</keyword>
<dbReference type="GO" id="GO:0004523">
    <property type="term" value="F:RNA-DNA hybrid ribonuclease activity"/>
    <property type="evidence" value="ECO:0007669"/>
    <property type="project" value="UniProtKB-UniRule"/>
</dbReference>
<dbReference type="GO" id="GO:0005737">
    <property type="term" value="C:cytoplasm"/>
    <property type="evidence" value="ECO:0007669"/>
    <property type="project" value="UniProtKB-SubCell"/>
</dbReference>
<dbReference type="GO" id="GO:0030145">
    <property type="term" value="F:manganese ion binding"/>
    <property type="evidence" value="ECO:0007669"/>
    <property type="project" value="UniProtKB-UniRule"/>
</dbReference>
<evidence type="ECO:0000256" key="4">
    <source>
        <dbReference type="ARBA" id="ARBA00004496"/>
    </source>
</evidence>
<keyword evidence="8 14" id="KW-0963">Cytoplasm</keyword>
<feature type="binding site" evidence="14 15">
    <location>
        <position position="22"/>
    </location>
    <ligand>
        <name>a divalent metal cation</name>
        <dbReference type="ChEBI" id="CHEBI:60240"/>
    </ligand>
</feature>
<evidence type="ECO:0000256" key="8">
    <source>
        <dbReference type="ARBA" id="ARBA00022490"/>
    </source>
</evidence>
<dbReference type="GO" id="GO:0006298">
    <property type="term" value="P:mismatch repair"/>
    <property type="evidence" value="ECO:0007669"/>
    <property type="project" value="TreeGrafter"/>
</dbReference>
<feature type="binding site" evidence="14 15">
    <location>
        <position position="113"/>
    </location>
    <ligand>
        <name>a divalent metal cation</name>
        <dbReference type="ChEBI" id="CHEBI:60240"/>
    </ligand>
</feature>
<dbReference type="InterPro" id="IPR024567">
    <property type="entry name" value="RNase_HII/HIII_dom"/>
</dbReference>
<dbReference type="HAMAP" id="MF_00052_B">
    <property type="entry name" value="RNase_HII_B"/>
    <property type="match status" value="1"/>
</dbReference>
<protein>
    <recommendedName>
        <fullName evidence="7 14">Ribonuclease HII</fullName>
        <shortName evidence="14">RNase HII</shortName>
        <ecNumber evidence="6 14">3.1.26.4</ecNumber>
    </recommendedName>
</protein>
<feature type="domain" description="RNase H type-2" evidence="17">
    <location>
        <begin position="16"/>
        <end position="205"/>
    </location>
</feature>
<keyword evidence="19" id="KW-1185">Reference proteome</keyword>
<dbReference type="CDD" id="cd07182">
    <property type="entry name" value="RNase_HII_bacteria_HII_like"/>
    <property type="match status" value="1"/>
</dbReference>
<reference evidence="18 19" key="1">
    <citation type="submission" date="2018-05" db="EMBL/GenBank/DDBJ databases">
        <title>Genomic Encyclopedia of Type Strains, Phase IV (KMG-IV): sequencing the most valuable type-strain genomes for metagenomic binning, comparative biology and taxonomic classification.</title>
        <authorList>
            <person name="Goeker M."/>
        </authorList>
    </citation>
    <scope>NUCLEOTIDE SEQUENCE [LARGE SCALE GENOMIC DNA]</scope>
    <source>
        <strain evidence="18 19">DSM 16097</strain>
    </source>
</reference>
<evidence type="ECO:0000256" key="7">
    <source>
        <dbReference type="ARBA" id="ARBA00019179"/>
    </source>
</evidence>
<dbReference type="PANTHER" id="PTHR10954:SF18">
    <property type="entry name" value="RIBONUCLEASE HII"/>
    <property type="match status" value="1"/>
</dbReference>
<dbReference type="InterPro" id="IPR036397">
    <property type="entry name" value="RNaseH_sf"/>
</dbReference>
<evidence type="ECO:0000256" key="10">
    <source>
        <dbReference type="ARBA" id="ARBA00022723"/>
    </source>
</evidence>
<dbReference type="InterPro" id="IPR001352">
    <property type="entry name" value="RNase_HII/HIII"/>
</dbReference>
<dbReference type="SUPFAM" id="SSF53098">
    <property type="entry name" value="Ribonuclease H-like"/>
    <property type="match status" value="1"/>
</dbReference>
<dbReference type="PROSITE" id="PS51975">
    <property type="entry name" value="RNASE_H_2"/>
    <property type="match status" value="1"/>
</dbReference>
<comment type="subcellular location">
    <subcellularLocation>
        <location evidence="4 14">Cytoplasm</location>
    </subcellularLocation>
</comment>
<dbReference type="EMBL" id="QGGW01000005">
    <property type="protein sequence ID" value="PWK60257.1"/>
    <property type="molecule type" value="Genomic_DNA"/>
</dbReference>
<dbReference type="Gene3D" id="3.30.420.10">
    <property type="entry name" value="Ribonuclease H-like superfamily/Ribonuclease H"/>
    <property type="match status" value="1"/>
</dbReference>
<keyword evidence="13 14" id="KW-0464">Manganese</keyword>
<evidence type="ECO:0000256" key="5">
    <source>
        <dbReference type="ARBA" id="ARBA00007383"/>
    </source>
</evidence>
<name>A0A316GGZ3_9RHOB</name>
<comment type="catalytic activity">
    <reaction evidence="1 14 15 16">
        <text>Endonucleolytic cleavage to 5'-phosphomonoester.</text>
        <dbReference type="EC" id="3.1.26.4"/>
    </reaction>
</comment>
<evidence type="ECO:0000256" key="1">
    <source>
        <dbReference type="ARBA" id="ARBA00000077"/>
    </source>
</evidence>